<organism evidence="1 2">
    <name type="scientific">Metaclostridioides mangenotii</name>
    <dbReference type="NCBI Taxonomy" id="1540"/>
    <lineage>
        <taxon>Bacteria</taxon>
        <taxon>Bacillati</taxon>
        <taxon>Bacillota</taxon>
        <taxon>Clostridia</taxon>
        <taxon>Peptostreptococcales</taxon>
        <taxon>Peptostreptococcaceae</taxon>
        <taxon>Metaclostridioides</taxon>
    </lineage>
</organism>
<dbReference type="Pfam" id="PF19677">
    <property type="entry name" value="DUF6179"/>
    <property type="match status" value="1"/>
</dbReference>
<dbReference type="InterPro" id="IPR045751">
    <property type="entry name" value="DUF6179"/>
</dbReference>
<name>A0ABS4ED38_9FIRM</name>
<sequence length="473" mass="55663">MELQKIYGTWTDKTTYGKSKFTIDVLNKSFQMDLISQDDLYRVQSEVANILKKLILKYTNGQSSSIKVEIAEEIMNSIWYAVDTYSIMFETIEEIANKISNKRFIEIYEEGLERLRVDFEYCKKLYTDIVEDDFLLTFENIAYKDTVYEGFTPFLEKYDIEISANNTMASIDYPLAIEDDMNVEGIVYVKNYLECIYEENKFCSLLSQNELQDLLNEYGRNYKIDYRVILINIFEIAIGNMIFNTFLGKEVGSLKISQYEFNYLESVFRSLNEKEQAEEIINSKVDSAFQIIIEKLNIEDKKIINYLYKFKKKFSEQILTAAKNGLIKNMLVVEEVTEIKHDTLVISEDNRMDDTAFRELYNKILVCNNKVDKINLINTNVNSIKDFVDILESNCLFEDEIEFLFSQLGDVELSVLGTIVFYDALRNGEVDMLKVLMDIKYTDEEWKDIYLKQLRFLDIDRINQIEEYINFSI</sequence>
<dbReference type="Proteomes" id="UP000767291">
    <property type="component" value="Unassembled WGS sequence"/>
</dbReference>
<protein>
    <recommendedName>
        <fullName evidence="3">TerB-C domain-containing protein</fullName>
    </recommendedName>
</protein>
<dbReference type="RefSeq" id="WP_209457248.1">
    <property type="nucleotide sequence ID" value="NZ_BAAACS010000019.1"/>
</dbReference>
<evidence type="ECO:0008006" key="3">
    <source>
        <dbReference type="Google" id="ProtNLM"/>
    </source>
</evidence>
<gene>
    <name evidence="1" type="ORF">J2Z43_002252</name>
</gene>
<comment type="caution">
    <text evidence="1">The sequence shown here is derived from an EMBL/GenBank/DDBJ whole genome shotgun (WGS) entry which is preliminary data.</text>
</comment>
<dbReference type="EMBL" id="JAGGJX010000005">
    <property type="protein sequence ID" value="MBP1855851.1"/>
    <property type="molecule type" value="Genomic_DNA"/>
</dbReference>
<evidence type="ECO:0000313" key="2">
    <source>
        <dbReference type="Proteomes" id="UP000767291"/>
    </source>
</evidence>
<accession>A0ABS4ED38</accession>
<keyword evidence="2" id="KW-1185">Reference proteome</keyword>
<reference evidence="1 2" key="1">
    <citation type="submission" date="2021-03" db="EMBL/GenBank/DDBJ databases">
        <title>Genomic Encyclopedia of Type Strains, Phase IV (KMG-IV): sequencing the most valuable type-strain genomes for metagenomic binning, comparative biology and taxonomic classification.</title>
        <authorList>
            <person name="Goeker M."/>
        </authorList>
    </citation>
    <scope>NUCLEOTIDE SEQUENCE [LARGE SCALE GENOMIC DNA]</scope>
    <source>
        <strain evidence="1 2">DSM 1289</strain>
    </source>
</reference>
<evidence type="ECO:0000313" key="1">
    <source>
        <dbReference type="EMBL" id="MBP1855851.1"/>
    </source>
</evidence>
<proteinExistence type="predicted"/>